<keyword evidence="14" id="KW-1185">Reference proteome</keyword>
<dbReference type="Proteomes" id="UP000811609">
    <property type="component" value="Chromosome 1"/>
</dbReference>
<keyword evidence="6" id="KW-1133">Transmembrane helix</keyword>
<keyword evidence="11" id="KW-0443">Lipid metabolism</keyword>
<evidence type="ECO:0000256" key="4">
    <source>
        <dbReference type="ARBA" id="ARBA00022723"/>
    </source>
</evidence>
<dbReference type="FunFam" id="1.10.630.10:FF:000061">
    <property type="entry name" value="Cytochrome P450 90B1"/>
    <property type="match status" value="1"/>
</dbReference>
<comment type="similarity">
    <text evidence="2 12">Belongs to the cytochrome P450 family.</text>
</comment>
<dbReference type="GO" id="GO:0016132">
    <property type="term" value="P:brassinosteroid biosynthetic process"/>
    <property type="evidence" value="ECO:0007669"/>
    <property type="project" value="UniProtKB-KW"/>
</dbReference>
<evidence type="ECO:0000313" key="14">
    <source>
        <dbReference type="Proteomes" id="UP000811609"/>
    </source>
</evidence>
<dbReference type="GO" id="GO:0010268">
    <property type="term" value="P:brassinosteroid homeostasis"/>
    <property type="evidence" value="ECO:0007669"/>
    <property type="project" value="TreeGrafter"/>
</dbReference>
<comment type="catalytic activity">
    <reaction evidence="10">
        <text>cholesterol + reduced [NADPH--hemoprotein reductase] + O2 = (22S)-22-hydroxycholesterol + oxidized [NADPH--hemoprotein reductase] + H2O + H(+)</text>
        <dbReference type="Rhea" id="RHEA:69839"/>
        <dbReference type="Rhea" id="RHEA-COMP:11964"/>
        <dbReference type="Rhea" id="RHEA-COMP:11965"/>
        <dbReference type="ChEBI" id="CHEBI:1301"/>
        <dbReference type="ChEBI" id="CHEBI:15377"/>
        <dbReference type="ChEBI" id="CHEBI:15378"/>
        <dbReference type="ChEBI" id="CHEBI:15379"/>
        <dbReference type="ChEBI" id="CHEBI:16113"/>
        <dbReference type="ChEBI" id="CHEBI:57618"/>
        <dbReference type="ChEBI" id="CHEBI:58210"/>
    </reaction>
    <physiologicalReaction direction="left-to-right" evidence="10">
        <dbReference type="Rhea" id="RHEA:69840"/>
    </physiologicalReaction>
</comment>
<dbReference type="PROSITE" id="PS00086">
    <property type="entry name" value="CYTOCHROME_P450"/>
    <property type="match status" value="1"/>
</dbReference>
<evidence type="ECO:0000256" key="2">
    <source>
        <dbReference type="ARBA" id="ARBA00010617"/>
    </source>
</evidence>
<dbReference type="PANTHER" id="PTHR24286">
    <property type="entry name" value="CYTOCHROME P450 26"/>
    <property type="match status" value="1"/>
</dbReference>
<organism evidence="13 14">
    <name type="scientific">Carya illinoinensis</name>
    <name type="common">Pecan</name>
    <dbReference type="NCBI Taxonomy" id="32201"/>
    <lineage>
        <taxon>Eukaryota</taxon>
        <taxon>Viridiplantae</taxon>
        <taxon>Streptophyta</taxon>
        <taxon>Embryophyta</taxon>
        <taxon>Tracheophyta</taxon>
        <taxon>Spermatophyta</taxon>
        <taxon>Magnoliopsida</taxon>
        <taxon>eudicotyledons</taxon>
        <taxon>Gunneridae</taxon>
        <taxon>Pentapetalae</taxon>
        <taxon>rosids</taxon>
        <taxon>fabids</taxon>
        <taxon>Fagales</taxon>
        <taxon>Juglandaceae</taxon>
        <taxon>Carya</taxon>
    </lineage>
</organism>
<keyword evidence="12" id="KW-0349">Heme</keyword>
<gene>
    <name evidence="13" type="ORF">CIPAW_01G037000</name>
</gene>
<evidence type="ECO:0000256" key="11">
    <source>
        <dbReference type="ARBA" id="ARBA00084112"/>
    </source>
</evidence>
<dbReference type="GO" id="GO:0016020">
    <property type="term" value="C:membrane"/>
    <property type="evidence" value="ECO:0007669"/>
    <property type="project" value="UniProtKB-SubCell"/>
</dbReference>
<keyword evidence="5" id="KW-0752">Steroid biosynthesis</keyword>
<proteinExistence type="inferred from homology"/>
<evidence type="ECO:0000256" key="9">
    <source>
        <dbReference type="ARBA" id="ARBA00023136"/>
    </source>
</evidence>
<evidence type="ECO:0000256" key="3">
    <source>
        <dbReference type="ARBA" id="ARBA00022692"/>
    </source>
</evidence>
<dbReference type="GO" id="GO:0016125">
    <property type="term" value="P:sterol metabolic process"/>
    <property type="evidence" value="ECO:0007669"/>
    <property type="project" value="TreeGrafter"/>
</dbReference>
<dbReference type="GO" id="GO:0020037">
    <property type="term" value="F:heme binding"/>
    <property type="evidence" value="ECO:0007669"/>
    <property type="project" value="InterPro"/>
</dbReference>
<evidence type="ECO:0000256" key="12">
    <source>
        <dbReference type="RuleBase" id="RU000461"/>
    </source>
</evidence>
<evidence type="ECO:0000256" key="5">
    <source>
        <dbReference type="ARBA" id="ARBA00022955"/>
    </source>
</evidence>
<accession>A0A8T1RL44</accession>
<dbReference type="CDD" id="cd11043">
    <property type="entry name" value="CYP90-like"/>
    <property type="match status" value="1"/>
</dbReference>
<protein>
    <recommendedName>
        <fullName evidence="15">Cytochrome P450 90B1</fullName>
    </recommendedName>
</protein>
<evidence type="ECO:0000256" key="6">
    <source>
        <dbReference type="ARBA" id="ARBA00022989"/>
    </source>
</evidence>
<reference evidence="13" key="1">
    <citation type="submission" date="2020-12" db="EMBL/GenBank/DDBJ databases">
        <title>WGS assembly of Carya illinoinensis cv. Pawnee.</title>
        <authorList>
            <person name="Platts A."/>
            <person name="Shu S."/>
            <person name="Wright S."/>
            <person name="Barry K."/>
            <person name="Edger P."/>
            <person name="Pires J.C."/>
            <person name="Schmutz J."/>
        </authorList>
    </citation>
    <scope>NUCLEOTIDE SEQUENCE</scope>
    <source>
        <tissue evidence="13">Leaf</tissue>
    </source>
</reference>
<keyword evidence="9" id="KW-0472">Membrane</keyword>
<evidence type="ECO:0000256" key="8">
    <source>
        <dbReference type="ARBA" id="ARBA00023004"/>
    </source>
</evidence>
<dbReference type="Pfam" id="PF00067">
    <property type="entry name" value="p450"/>
    <property type="match status" value="1"/>
</dbReference>
<comment type="caution">
    <text evidence="13">The sequence shown here is derived from an EMBL/GenBank/DDBJ whole genome shotgun (WGS) entry which is preliminary data.</text>
</comment>
<comment type="subcellular location">
    <subcellularLocation>
        <location evidence="1">Membrane</location>
        <topology evidence="1">Single-pass membrane protein</topology>
    </subcellularLocation>
</comment>
<evidence type="ECO:0000256" key="7">
    <source>
        <dbReference type="ARBA" id="ARBA00023002"/>
    </source>
</evidence>
<sequence length="569" mass="64721">MLCFPPVPLKNTREAYKSSLLASMHSLTGSIETNCLKAIFQQTVNCKKKHISDSNCLQQAKQIPRKTHTHKEGGRSVKSISMPDSELILCSLPSILALILIFILNKRKRSRLNLPPGNMGWPFLGETIGYLKPYSATSIGEFMEKHISRYGKIYKSNLFGEPTIVSADAGLNRFILQNEGRLFECSYPRSIGGILGKWSMLVLVGDMHRDMRSISLNFLSHARLRTHLLREVEKHTLLVLSNWKENYIFSAQDEAKKFTFNLMAKHIMSMDPGMPETEQLKKEYITFMKGVVSAPLNFPGTAYRKALQSRATILKFIERNMEDRMRKTKEETEDMEEDDLLGWVLQHSNLSTEQILDLILSLLFAGHETSSVAIALAIYFLPGCPSAIQQLREEHLQIARAKKEAGEMELSWNDYKKMEFTQCVISETLRLGNVVRFLHRKAIKDVRYRGYDIPCGWKVLPVIAAVHLDPLLFDQPQQFNPWRWQNKGMVGSSSSSPSMTASSNNFLPFGGGPRLCAGSEFAKLEMAVFIHHLVLNFDWELADTDQAYAFPFVDFPKGLPIRVQHHSFI</sequence>
<dbReference type="PANTHER" id="PTHR24286:SF194">
    <property type="entry name" value="STEROID (22S)-HYDROXYLASE"/>
    <property type="match status" value="1"/>
</dbReference>
<dbReference type="GO" id="GO:0005506">
    <property type="term" value="F:iron ion binding"/>
    <property type="evidence" value="ECO:0007669"/>
    <property type="project" value="InterPro"/>
</dbReference>
<dbReference type="GO" id="GO:0016705">
    <property type="term" value="F:oxidoreductase activity, acting on paired donors, with incorporation or reduction of molecular oxygen"/>
    <property type="evidence" value="ECO:0007669"/>
    <property type="project" value="InterPro"/>
</dbReference>
<dbReference type="InterPro" id="IPR017972">
    <property type="entry name" value="Cyt_P450_CS"/>
</dbReference>
<name>A0A8T1RL44_CARIL</name>
<dbReference type="AlphaFoldDB" id="A0A8T1RL44"/>
<dbReference type="GO" id="GO:0004497">
    <property type="term" value="F:monooxygenase activity"/>
    <property type="evidence" value="ECO:0007669"/>
    <property type="project" value="UniProtKB-KW"/>
</dbReference>
<keyword evidence="11" id="KW-1069">Brassinosteroid biosynthesis</keyword>
<evidence type="ECO:0000256" key="10">
    <source>
        <dbReference type="ARBA" id="ARBA00052902"/>
    </source>
</evidence>
<keyword evidence="4 12" id="KW-0479">Metal-binding</keyword>
<evidence type="ECO:0008006" key="15">
    <source>
        <dbReference type="Google" id="ProtNLM"/>
    </source>
</evidence>
<evidence type="ECO:0000313" key="13">
    <source>
        <dbReference type="EMBL" id="KAG6666531.1"/>
    </source>
</evidence>
<keyword evidence="7 12" id="KW-0560">Oxidoreductase</keyword>
<keyword evidence="8 12" id="KW-0408">Iron</keyword>
<keyword evidence="11" id="KW-0444">Lipid biosynthesis</keyword>
<keyword evidence="12" id="KW-0503">Monooxygenase</keyword>
<dbReference type="EMBL" id="CM031809">
    <property type="protein sequence ID" value="KAG6666531.1"/>
    <property type="molecule type" value="Genomic_DNA"/>
</dbReference>
<evidence type="ECO:0000256" key="1">
    <source>
        <dbReference type="ARBA" id="ARBA00004167"/>
    </source>
</evidence>
<dbReference type="InterPro" id="IPR001128">
    <property type="entry name" value="Cyt_P450"/>
</dbReference>
<keyword evidence="3" id="KW-0812">Transmembrane</keyword>